<protein>
    <submittedName>
        <fullName evidence="2">Amidohydrolase family protein</fullName>
    </submittedName>
</protein>
<dbReference type="PANTHER" id="PTHR35563:SF2">
    <property type="entry name" value="BARREL METAL-DEPENDENT HYDROLASE, PUTATIVE (AFU_ORTHOLOGUE AFUA_1G16240)-RELATED"/>
    <property type="match status" value="1"/>
</dbReference>
<comment type="caution">
    <text evidence="2">The sequence shown here is derived from an EMBL/GenBank/DDBJ whole genome shotgun (WGS) entry which is preliminary data.</text>
</comment>
<dbReference type="SUPFAM" id="SSF51556">
    <property type="entry name" value="Metallo-dependent hydrolases"/>
    <property type="match status" value="1"/>
</dbReference>
<dbReference type="PANTHER" id="PTHR35563">
    <property type="entry name" value="BARREL METAL-DEPENDENT HYDROLASE, PUTATIVE (AFU_ORTHOLOGUE AFUA_1G16240)-RELATED"/>
    <property type="match status" value="1"/>
</dbReference>
<gene>
    <name evidence="2" type="ORF">JL107_04265</name>
</gene>
<proteinExistence type="predicted"/>
<dbReference type="InterPro" id="IPR052358">
    <property type="entry name" value="Aro_Compnd_Degr_Hydrolases"/>
</dbReference>
<dbReference type="Proteomes" id="UP000663801">
    <property type="component" value="Unassembled WGS sequence"/>
</dbReference>
<name>A0A938YDG7_9ACTN</name>
<reference evidence="2" key="1">
    <citation type="submission" date="2021-01" db="EMBL/GenBank/DDBJ databases">
        <title>KCTC 19127 draft genome.</title>
        <authorList>
            <person name="An D."/>
        </authorList>
    </citation>
    <scope>NUCLEOTIDE SEQUENCE</scope>
    <source>
        <strain evidence="2">KCTC 19127</strain>
    </source>
</reference>
<sequence length="259" mass="27718">MTPVPDLPLFDAHVHVIDPRFPLVPNRGFLPDPFTAADYRRSMAHHDVRGGAVVSGSFQADDQTYLRAALAELGDGWVGVTQLPAGADAVMIRDLHAAGVRALRFNLVRGPFTDLDTLVDQAVLAHDLVGWHAEIYVESSVLPQLAPVLDRLPAFGIDHLGMTADGLDALLGRVARGAKVKVSGFGRLAFDRPGAGIVEAMRRIHATDPTALVFGSDLPGTRAPRSFRDADLLAIAEAVGDDLPRVLSDNGRAWYGLPA</sequence>
<keyword evidence="3" id="KW-1185">Reference proteome</keyword>
<evidence type="ECO:0000259" key="1">
    <source>
        <dbReference type="Pfam" id="PF04909"/>
    </source>
</evidence>
<dbReference type="RefSeq" id="WP_205255760.1">
    <property type="nucleotide sequence ID" value="NZ_BAAAPV010000002.1"/>
</dbReference>
<dbReference type="Gene3D" id="3.20.20.140">
    <property type="entry name" value="Metal-dependent hydrolases"/>
    <property type="match status" value="1"/>
</dbReference>
<dbReference type="AlphaFoldDB" id="A0A938YDG7"/>
<feature type="domain" description="Amidohydrolase-related" evidence="1">
    <location>
        <begin position="11"/>
        <end position="257"/>
    </location>
</feature>
<dbReference type="InterPro" id="IPR032466">
    <property type="entry name" value="Metal_Hydrolase"/>
</dbReference>
<organism evidence="2 3">
    <name type="scientific">Nakamurella flavida</name>
    <dbReference type="NCBI Taxonomy" id="363630"/>
    <lineage>
        <taxon>Bacteria</taxon>
        <taxon>Bacillati</taxon>
        <taxon>Actinomycetota</taxon>
        <taxon>Actinomycetes</taxon>
        <taxon>Nakamurellales</taxon>
        <taxon>Nakamurellaceae</taxon>
        <taxon>Nakamurella</taxon>
    </lineage>
</organism>
<dbReference type="Pfam" id="PF04909">
    <property type="entry name" value="Amidohydro_2"/>
    <property type="match status" value="1"/>
</dbReference>
<evidence type="ECO:0000313" key="2">
    <source>
        <dbReference type="EMBL" id="MBM9475656.1"/>
    </source>
</evidence>
<evidence type="ECO:0000313" key="3">
    <source>
        <dbReference type="Proteomes" id="UP000663801"/>
    </source>
</evidence>
<dbReference type="InterPro" id="IPR006680">
    <property type="entry name" value="Amidohydro-rel"/>
</dbReference>
<accession>A0A938YDG7</accession>
<dbReference type="EMBL" id="JAERWL010000005">
    <property type="protein sequence ID" value="MBM9475656.1"/>
    <property type="molecule type" value="Genomic_DNA"/>
</dbReference>
<dbReference type="GO" id="GO:0016787">
    <property type="term" value="F:hydrolase activity"/>
    <property type="evidence" value="ECO:0007669"/>
    <property type="project" value="InterPro"/>
</dbReference>